<comment type="similarity">
    <text evidence="6">Belongs to the precorrin methyltransferase family.</text>
</comment>
<dbReference type="InterPro" id="IPR000878">
    <property type="entry name" value="4pyrrol_Mease"/>
</dbReference>
<dbReference type="FunFam" id="3.40.50.10090:FF:000001">
    <property type="entry name" value="Bifunctional uroporphyrinogen-III C-methyltransferase/uroporphyrinogen-III synthase"/>
    <property type="match status" value="1"/>
</dbReference>
<dbReference type="FunFam" id="3.40.1010.10:FF:000001">
    <property type="entry name" value="Siroheme synthase"/>
    <property type="match status" value="1"/>
</dbReference>
<reference evidence="9 10" key="1">
    <citation type="submission" date="2020-08" db="EMBL/GenBank/DDBJ databases">
        <title>Genomic Encyclopedia of Type Strains, Phase IV (KMG-IV): sequencing the most valuable type-strain genomes for metagenomic binning, comparative biology and taxonomic classification.</title>
        <authorList>
            <person name="Goeker M."/>
        </authorList>
    </citation>
    <scope>NUCLEOTIDE SEQUENCE [LARGE SCALE GENOMIC DNA]</scope>
    <source>
        <strain evidence="9 10">DSM 24661</strain>
    </source>
</reference>
<dbReference type="NCBIfam" id="NF004790">
    <property type="entry name" value="PRK06136.1"/>
    <property type="match status" value="1"/>
</dbReference>
<dbReference type="GO" id="GO:0019354">
    <property type="term" value="P:siroheme biosynthetic process"/>
    <property type="evidence" value="ECO:0007669"/>
    <property type="project" value="InterPro"/>
</dbReference>
<evidence type="ECO:0000259" key="7">
    <source>
        <dbReference type="Pfam" id="PF00590"/>
    </source>
</evidence>
<dbReference type="EMBL" id="JACHFH010000003">
    <property type="protein sequence ID" value="MBB5335245.1"/>
    <property type="molecule type" value="Genomic_DNA"/>
</dbReference>
<keyword evidence="9" id="KW-0456">Lyase</keyword>
<dbReference type="CDD" id="cd06578">
    <property type="entry name" value="HemD"/>
    <property type="match status" value="1"/>
</dbReference>
<keyword evidence="2 6" id="KW-0489">Methyltransferase</keyword>
<feature type="domain" description="Tetrapyrrole methylase" evidence="7">
    <location>
        <begin position="4"/>
        <end position="216"/>
    </location>
</feature>
<keyword evidence="4" id="KW-0949">S-adenosyl-L-methionine</keyword>
<comment type="caution">
    <text evidence="9">The sequence shown here is derived from an EMBL/GenBank/DDBJ whole genome shotgun (WGS) entry which is preliminary data.</text>
</comment>
<feature type="domain" description="Tetrapyrrole biosynthesis uroporphyrinogen III synthase" evidence="8">
    <location>
        <begin position="267"/>
        <end position="496"/>
    </location>
</feature>
<accession>A0A840URS3</accession>
<dbReference type="GO" id="GO:0032259">
    <property type="term" value="P:methylation"/>
    <property type="evidence" value="ECO:0007669"/>
    <property type="project" value="UniProtKB-KW"/>
</dbReference>
<evidence type="ECO:0000256" key="6">
    <source>
        <dbReference type="RuleBase" id="RU003960"/>
    </source>
</evidence>
<proteinExistence type="inferred from homology"/>
<dbReference type="EC" id="2.1.1.107" evidence="1"/>
<dbReference type="PROSITE" id="PS00840">
    <property type="entry name" value="SUMT_2"/>
    <property type="match status" value="1"/>
</dbReference>
<dbReference type="Gene3D" id="3.40.50.10090">
    <property type="match status" value="2"/>
</dbReference>
<dbReference type="Gene3D" id="3.30.950.10">
    <property type="entry name" value="Methyltransferase, Cobalt-precorrin-4 Transmethylase, Domain 2"/>
    <property type="match status" value="1"/>
</dbReference>
<dbReference type="GO" id="GO:0004851">
    <property type="term" value="F:uroporphyrin-III C-methyltransferase activity"/>
    <property type="evidence" value="ECO:0007669"/>
    <property type="project" value="UniProtKB-EC"/>
</dbReference>
<dbReference type="InterPro" id="IPR050161">
    <property type="entry name" value="Siro_Cobalamin_biosynth"/>
</dbReference>
<dbReference type="GO" id="GO:0004852">
    <property type="term" value="F:uroporphyrinogen-III synthase activity"/>
    <property type="evidence" value="ECO:0007669"/>
    <property type="project" value="InterPro"/>
</dbReference>
<dbReference type="InterPro" id="IPR035996">
    <property type="entry name" value="4pyrrol_Methylase_sf"/>
</dbReference>
<evidence type="ECO:0000259" key="8">
    <source>
        <dbReference type="Pfam" id="PF02602"/>
    </source>
</evidence>
<keyword evidence="5" id="KW-0627">Porphyrin biosynthesis</keyword>
<keyword evidence="10" id="KW-1185">Reference proteome</keyword>
<dbReference type="Gene3D" id="3.40.1010.10">
    <property type="entry name" value="Cobalt-precorrin-4 Transmethylase, Domain 1"/>
    <property type="match status" value="1"/>
</dbReference>
<dbReference type="Proteomes" id="UP000559117">
    <property type="component" value="Unassembled WGS sequence"/>
</dbReference>
<evidence type="ECO:0000313" key="9">
    <source>
        <dbReference type="EMBL" id="MBB5335245.1"/>
    </source>
</evidence>
<dbReference type="CDD" id="cd11642">
    <property type="entry name" value="SUMT"/>
    <property type="match status" value="1"/>
</dbReference>
<evidence type="ECO:0000256" key="1">
    <source>
        <dbReference type="ARBA" id="ARBA00012162"/>
    </source>
</evidence>
<dbReference type="PANTHER" id="PTHR45790">
    <property type="entry name" value="SIROHEME SYNTHASE-RELATED"/>
    <property type="match status" value="1"/>
</dbReference>
<keyword evidence="3 6" id="KW-0808">Transferase</keyword>
<organism evidence="9 10">
    <name type="scientific">Pectinatus brassicae</name>
    <dbReference type="NCBI Taxonomy" id="862415"/>
    <lineage>
        <taxon>Bacteria</taxon>
        <taxon>Bacillati</taxon>
        <taxon>Bacillota</taxon>
        <taxon>Negativicutes</taxon>
        <taxon>Selenomonadales</taxon>
        <taxon>Selenomonadaceae</taxon>
        <taxon>Pectinatus</taxon>
    </lineage>
</organism>
<dbReference type="FunFam" id="3.30.950.10:FF:000001">
    <property type="entry name" value="Siroheme synthase"/>
    <property type="match status" value="1"/>
</dbReference>
<dbReference type="InterPro" id="IPR014777">
    <property type="entry name" value="4pyrrole_Mease_sub1"/>
</dbReference>
<dbReference type="Pfam" id="PF02602">
    <property type="entry name" value="HEM4"/>
    <property type="match status" value="1"/>
</dbReference>
<evidence type="ECO:0000256" key="2">
    <source>
        <dbReference type="ARBA" id="ARBA00022603"/>
    </source>
</evidence>
<dbReference type="Pfam" id="PF00590">
    <property type="entry name" value="TP_methylase"/>
    <property type="match status" value="1"/>
</dbReference>
<evidence type="ECO:0000256" key="4">
    <source>
        <dbReference type="ARBA" id="ARBA00022691"/>
    </source>
</evidence>
<protein>
    <recommendedName>
        <fullName evidence="1">uroporphyrinogen-III C-methyltransferase</fullName>
        <ecNumber evidence="1">2.1.1.107</ecNumber>
    </recommendedName>
</protein>
<dbReference type="RefSeq" id="WP_183859071.1">
    <property type="nucleotide sequence ID" value="NZ_JACHFH010000003.1"/>
</dbReference>
<dbReference type="AlphaFoldDB" id="A0A840URS3"/>
<gene>
    <name evidence="9" type="ORF">HNR32_000365</name>
</gene>
<dbReference type="InterPro" id="IPR014776">
    <property type="entry name" value="4pyrrole_Mease_sub2"/>
</dbReference>
<evidence type="ECO:0000256" key="5">
    <source>
        <dbReference type="ARBA" id="ARBA00023244"/>
    </source>
</evidence>
<dbReference type="SUPFAM" id="SSF69618">
    <property type="entry name" value="HemD-like"/>
    <property type="match status" value="1"/>
</dbReference>
<sequence>MAGKVYLIGAGPGDAGLLTIKGRECIEKADVVVYDYLADKKLLTYASENAELIYVGKQANNHTMKQEEINQLLVDKAKEDKIVARLKGGDPFVFGRGGEEALELRDNGLPFEIVPGVTSAIAAAAYAGIPVTHRKVAASFAVITGHEDPSRAESGINWKNLAVGIDTLVFLMGVGNLPHITKELIANGRPGSTPAALVRWGTKTQQEVLVTTVADAAADVEKHGLKAPAIFVVGDVVNLRDKLQWFDNKKLFGKKVLVTRARQQASKLTGKLEALGAECIEAPAIQIQAPDDNYAALDKSIAGLNTYNWLIFTSINGVEYFFNRLENSKLDSRALGHLKIAAIGDSTAEALRKYGLKADIVPQEFKAEAILADMLPYIDNNSNILLPRAKEAREVLPEGLRKAGAKVDVVQCYKTVTAAGDYSNIIKKLENKEIDIITFTSSSTVTNLLKLINNKIELLDGVTKACIGPITAQTCKDNNIEPDISAQTYTIDGLVEKIVDFVE</sequence>
<dbReference type="PANTHER" id="PTHR45790:SF3">
    <property type="entry name" value="S-ADENOSYL-L-METHIONINE-DEPENDENT UROPORPHYRINOGEN III METHYLTRANSFERASE, CHLOROPLASTIC"/>
    <property type="match status" value="1"/>
</dbReference>
<name>A0A840URS3_9FIRM</name>
<dbReference type="InterPro" id="IPR006366">
    <property type="entry name" value="CobA/CysG_C"/>
</dbReference>
<dbReference type="SUPFAM" id="SSF53790">
    <property type="entry name" value="Tetrapyrrole methylase"/>
    <property type="match status" value="1"/>
</dbReference>
<dbReference type="InterPro" id="IPR003754">
    <property type="entry name" value="4pyrrol_synth_uPrphyn_synth"/>
</dbReference>
<dbReference type="NCBIfam" id="TIGR01469">
    <property type="entry name" value="cobA_cysG_Cterm"/>
    <property type="match status" value="1"/>
</dbReference>
<evidence type="ECO:0000256" key="3">
    <source>
        <dbReference type="ARBA" id="ARBA00022679"/>
    </source>
</evidence>
<dbReference type="PROSITE" id="PS00839">
    <property type="entry name" value="SUMT_1"/>
    <property type="match status" value="1"/>
</dbReference>
<evidence type="ECO:0000313" key="10">
    <source>
        <dbReference type="Proteomes" id="UP000559117"/>
    </source>
</evidence>
<dbReference type="InterPro" id="IPR036108">
    <property type="entry name" value="4pyrrol_syn_uPrphyn_synt_sf"/>
</dbReference>
<dbReference type="InterPro" id="IPR003043">
    <property type="entry name" value="Uropor_MeTrfase_CS"/>
</dbReference>